<organism evidence="1">
    <name type="scientific">Triticum urartu</name>
    <name type="common">Red wild einkorn</name>
    <name type="synonym">Crithodium urartu</name>
    <dbReference type="NCBI Taxonomy" id="4572"/>
    <lineage>
        <taxon>Eukaryota</taxon>
        <taxon>Viridiplantae</taxon>
        <taxon>Streptophyta</taxon>
        <taxon>Embryophyta</taxon>
        <taxon>Tracheophyta</taxon>
        <taxon>Spermatophyta</taxon>
        <taxon>Magnoliopsida</taxon>
        <taxon>Liliopsida</taxon>
        <taxon>Poales</taxon>
        <taxon>Poaceae</taxon>
        <taxon>BOP clade</taxon>
        <taxon>Pooideae</taxon>
        <taxon>Triticodae</taxon>
        <taxon>Triticeae</taxon>
        <taxon>Triticinae</taxon>
        <taxon>Triticum</taxon>
    </lineage>
</organism>
<accession>M7ZFL3</accession>
<gene>
    <name evidence="1" type="ORF">TRIUR3_08911</name>
</gene>
<evidence type="ECO:0000313" key="1">
    <source>
        <dbReference type="EMBL" id="EMS58426.1"/>
    </source>
</evidence>
<sequence length="154" mass="17388">MLPPLLLPSCSSAMLLLLCCAAAPLLAPCDIVVYQNVLNVKCTTTCYRCKCSEAGSTFEMVAKNEMWAAKDAATRARAVHESKKYKRSLVEIGVMLSISAIYILLSFLVPGMSWQHQIMCWQNAMMAFAFTVMFTWMHLRTFRWSIHKTELPLV</sequence>
<dbReference type="eggNOG" id="ENOG502R4WZ">
    <property type="taxonomic scope" value="Eukaryota"/>
</dbReference>
<dbReference type="EMBL" id="KD132902">
    <property type="protein sequence ID" value="EMS58426.1"/>
    <property type="molecule type" value="Genomic_DNA"/>
</dbReference>
<name>M7ZFL3_TRIUA</name>
<reference evidence="1" key="1">
    <citation type="journal article" date="2013" name="Nature">
        <title>Draft genome of the wheat A-genome progenitor Triticum urartu.</title>
        <authorList>
            <person name="Ling H.Q."/>
            <person name="Zhao S."/>
            <person name="Liu D."/>
            <person name="Wang J."/>
            <person name="Sun H."/>
            <person name="Zhang C."/>
            <person name="Fan H."/>
            <person name="Li D."/>
            <person name="Dong L."/>
            <person name="Tao Y."/>
            <person name="Gao C."/>
            <person name="Wu H."/>
            <person name="Li Y."/>
            <person name="Cui Y."/>
            <person name="Guo X."/>
            <person name="Zheng S."/>
            <person name="Wang B."/>
            <person name="Yu K."/>
            <person name="Liang Q."/>
            <person name="Yang W."/>
            <person name="Lou X."/>
            <person name="Chen J."/>
            <person name="Feng M."/>
            <person name="Jian J."/>
            <person name="Zhang X."/>
            <person name="Luo G."/>
            <person name="Jiang Y."/>
            <person name="Liu J."/>
            <person name="Wang Z."/>
            <person name="Sha Y."/>
            <person name="Zhang B."/>
            <person name="Wu H."/>
            <person name="Tang D."/>
            <person name="Shen Q."/>
            <person name="Xue P."/>
            <person name="Zou S."/>
            <person name="Wang X."/>
            <person name="Liu X."/>
            <person name="Wang F."/>
            <person name="Yang Y."/>
            <person name="An X."/>
            <person name="Dong Z."/>
            <person name="Zhang K."/>
            <person name="Zhang X."/>
            <person name="Luo M.C."/>
            <person name="Dvorak J."/>
            <person name="Tong Y."/>
            <person name="Wang J."/>
            <person name="Yang H."/>
            <person name="Li Z."/>
            <person name="Wang D."/>
            <person name="Zhang A."/>
            <person name="Wang J."/>
        </authorList>
    </citation>
    <scope>NUCLEOTIDE SEQUENCE</scope>
</reference>
<protein>
    <submittedName>
        <fullName evidence="1">Uncharacterized protein</fullName>
    </submittedName>
</protein>
<proteinExistence type="predicted"/>
<dbReference type="AlphaFoldDB" id="M7ZFL3"/>
<dbReference type="OMA" id="RCKCSEA"/>